<dbReference type="SUPFAM" id="SSF47413">
    <property type="entry name" value="lambda repressor-like DNA-binding domains"/>
    <property type="match status" value="1"/>
</dbReference>
<evidence type="ECO:0000313" key="3">
    <source>
        <dbReference type="Proteomes" id="UP000015268"/>
    </source>
</evidence>
<evidence type="ECO:0000313" key="2">
    <source>
        <dbReference type="EMBL" id="AGS05903.1"/>
    </source>
</evidence>
<dbReference type="InterPro" id="IPR010744">
    <property type="entry name" value="Phage_CI_N"/>
</dbReference>
<feature type="domain" description="Bacteriophage CI repressor N-terminal" evidence="1">
    <location>
        <begin position="18"/>
        <end position="72"/>
    </location>
</feature>
<reference evidence="2 3" key="1">
    <citation type="journal article" date="2013" name="BMC Microbiol.">
        <title>Dynamics of fecal microbial communities in children with diarrhea of unknown etiology and genomic analysis of associated Streptococcus lutetiensis.</title>
        <authorList>
            <person name="Jin D."/>
            <person name="Chen C."/>
            <person name="Li L."/>
            <person name="Lu S."/>
            <person name="Li Z."/>
            <person name="Zhou Z."/>
            <person name="Jing H."/>
            <person name="Xu Y."/>
            <person name="Du P."/>
            <person name="Wang H."/>
            <person name="Xiong Y."/>
            <person name="Zheng H."/>
            <person name="Bai X."/>
            <person name="Sun H."/>
            <person name="Wang L."/>
            <person name="Ye C."/>
            <person name="Gottschalk M."/>
            <person name="Xu J."/>
        </authorList>
    </citation>
    <scope>NUCLEOTIDE SEQUENCE [LARGE SCALE GENOMIC DNA]</scope>
    <source>
        <strain evidence="2 3">033</strain>
    </source>
</reference>
<dbReference type="Proteomes" id="UP000015268">
    <property type="component" value="Chromosome"/>
</dbReference>
<dbReference type="GO" id="GO:0045892">
    <property type="term" value="P:negative regulation of DNA-templated transcription"/>
    <property type="evidence" value="ECO:0007669"/>
    <property type="project" value="InterPro"/>
</dbReference>
<keyword evidence="3" id="KW-1185">Reference proteome</keyword>
<dbReference type="EMBL" id="CP003025">
    <property type="protein sequence ID" value="AGS05903.1"/>
    <property type="molecule type" value="Genomic_DNA"/>
</dbReference>
<dbReference type="CDD" id="cd00093">
    <property type="entry name" value="HTH_XRE"/>
    <property type="match status" value="1"/>
</dbReference>
<dbReference type="Gene3D" id="1.10.260.40">
    <property type="entry name" value="lambda repressor-like DNA-binding domains"/>
    <property type="match status" value="1"/>
</dbReference>
<gene>
    <name evidence="2" type="ORF">KE3_1428</name>
</gene>
<dbReference type="GO" id="GO:0003677">
    <property type="term" value="F:DNA binding"/>
    <property type="evidence" value="ECO:0007669"/>
    <property type="project" value="InterPro"/>
</dbReference>
<dbReference type="InterPro" id="IPR001387">
    <property type="entry name" value="Cro/C1-type_HTH"/>
</dbReference>
<dbReference type="RefSeq" id="WP_020917151.1">
    <property type="nucleotide sequence ID" value="NC_021900.1"/>
</dbReference>
<organism evidence="2 3">
    <name type="scientific">Streptococcus lutetiensis 033</name>
    <dbReference type="NCBI Taxonomy" id="1076934"/>
    <lineage>
        <taxon>Bacteria</taxon>
        <taxon>Bacillati</taxon>
        <taxon>Bacillota</taxon>
        <taxon>Bacilli</taxon>
        <taxon>Lactobacillales</taxon>
        <taxon>Streptococcaceae</taxon>
        <taxon>Streptococcus</taxon>
    </lineage>
</organism>
<proteinExistence type="predicted"/>
<sequence>MNAVLERHDFERPYINLKSIIVSKGIKQKQIAERLDMNKSTFSAKINRHNGRDFSYSEACQIAHMLGIKMEDF</sequence>
<dbReference type="AlphaFoldDB" id="A0AB33AMX1"/>
<dbReference type="InterPro" id="IPR010982">
    <property type="entry name" value="Lambda_DNA-bd_dom_sf"/>
</dbReference>
<dbReference type="KEGG" id="slu:KE3_1428"/>
<accession>A0AB33AMX1</accession>
<dbReference type="Pfam" id="PF07022">
    <property type="entry name" value="Phage_CI_repr"/>
    <property type="match status" value="1"/>
</dbReference>
<evidence type="ECO:0000259" key="1">
    <source>
        <dbReference type="Pfam" id="PF07022"/>
    </source>
</evidence>
<protein>
    <recommendedName>
        <fullName evidence="1">Bacteriophage CI repressor N-terminal domain-containing protein</fullName>
    </recommendedName>
</protein>
<name>A0AB33AMX1_9STRE</name>